<dbReference type="InterPro" id="IPR050661">
    <property type="entry name" value="BglG_antiterminators"/>
</dbReference>
<dbReference type="InterPro" id="IPR001034">
    <property type="entry name" value="DeoR_HTH"/>
</dbReference>
<dbReference type="InterPro" id="IPR036388">
    <property type="entry name" value="WH-like_DNA-bd_sf"/>
</dbReference>
<feature type="domain" description="PTS EIIA type-2" evidence="7">
    <location>
        <begin position="554"/>
        <end position="697"/>
    </location>
</feature>
<dbReference type="InterPro" id="IPR036634">
    <property type="entry name" value="PRD_sf"/>
</dbReference>
<keyword evidence="10" id="KW-1185">Reference proteome</keyword>
<keyword evidence="2" id="KW-0805">Transcription regulation</keyword>
<dbReference type="Gene3D" id="3.40.930.10">
    <property type="entry name" value="Mannitol-specific EII, Chain A"/>
    <property type="match status" value="1"/>
</dbReference>
<protein>
    <recommendedName>
        <fullName evidence="11">PTS system EIIA component</fullName>
    </recommendedName>
</protein>
<proteinExistence type="predicted"/>
<accession>A0ABX9LUA4</accession>
<dbReference type="Gene3D" id="1.10.10.10">
    <property type="entry name" value="Winged helix-like DNA-binding domain superfamily/Winged helix DNA-binding domain"/>
    <property type="match status" value="1"/>
</dbReference>
<feature type="domain" description="HTH deoR-type" evidence="6">
    <location>
        <begin position="8"/>
        <end position="69"/>
    </location>
</feature>
<comment type="caution">
    <text evidence="9">The sequence shown here is derived from an EMBL/GenBank/DDBJ whole genome shotgun (WGS) entry which is preliminary data.</text>
</comment>
<dbReference type="PROSITE" id="PS51000">
    <property type="entry name" value="HTH_DEOR_2"/>
    <property type="match status" value="1"/>
</dbReference>
<dbReference type="PROSITE" id="PS51372">
    <property type="entry name" value="PRD_2"/>
    <property type="match status" value="1"/>
</dbReference>
<dbReference type="Pfam" id="PF05043">
    <property type="entry name" value="Mga"/>
    <property type="match status" value="1"/>
</dbReference>
<evidence type="ECO:0000259" key="8">
    <source>
        <dbReference type="PROSITE" id="PS51372"/>
    </source>
</evidence>
<dbReference type="InterPro" id="IPR011608">
    <property type="entry name" value="PRD"/>
</dbReference>
<dbReference type="SUPFAM" id="SSF63520">
    <property type="entry name" value="PTS-regulatory domain, PRD"/>
    <property type="match status" value="1"/>
</dbReference>
<dbReference type="InterPro" id="IPR018356">
    <property type="entry name" value="Tscrpt_reg_HTH_DeoR_CS"/>
</dbReference>
<sequence>MKIEVRNMKDRQLLVISKLLDTEYLAINKLSHVLKVSARTIRNDVDEINQYLSKLAIPLISNKRGQLYFNLDSKEKEYLFHHLEIGTDPFLDPKKRQLDIIVSFLKAPQQVKIYEEQEKLHVSKSTMDKDMRQVREFLAQYSLTISTQQGAKIEGAERNIRTMIQQLVIENIDISKLTKESNIEGSDSYQIIAGYLNLQILRETNQVAKQLIHGGRYEGVSAREAEISILMTIWIKRVQEKQYIDDSQAFNWEVKDTKFLQSLEYLQKKFNLIVPRNELSYMVFLLKTFLGEKEVRLDKWNESELLTLRIIDYMSDVENINYNESEQLYEQLNYHISAFLQRQDNHIEIFNPLTEMLKTSYSMIYQDVANFFRTNYNKSVSEGEKAYITVYFSTYYEEKSKDQDFYYIAVLCNYGEATGQLLAANIVRNMNVEVVAVLGLQDINSLKKLNIDFVVKTIDEPTNSVPSFKMPPLPSQHDYQELKKFLVQRNIKQHTSLLRQNNNSTGNLIKDIISLIESQSQHDVSAQTVDQLINILAKYQIKIKESEVKPMLQDLLTEEKIQIHIKAINWREAIEKTSQPLLNSHSISYQYITAMEESVEKFGPYIVIGPGIALAHARPEDGVSKLDVSVASLEKPIDFGNEVNDPVKIVFVLSAIDSYSHLNILKAIVNLINKPNKIEELFDKNDKQSFKETLLGVTK</sequence>
<evidence type="ECO:0008006" key="11">
    <source>
        <dbReference type="Google" id="ProtNLM"/>
    </source>
</evidence>
<evidence type="ECO:0000313" key="10">
    <source>
        <dbReference type="Proteomes" id="UP000283380"/>
    </source>
</evidence>
<dbReference type="SUPFAM" id="SSF55804">
    <property type="entry name" value="Phoshotransferase/anion transport protein"/>
    <property type="match status" value="1"/>
</dbReference>
<dbReference type="Gene3D" id="1.10.1790.10">
    <property type="entry name" value="PRD domain"/>
    <property type="match status" value="1"/>
</dbReference>
<dbReference type="Pfam" id="PF00359">
    <property type="entry name" value="PTS_EIIA_2"/>
    <property type="match status" value="1"/>
</dbReference>
<dbReference type="InterPro" id="IPR007737">
    <property type="entry name" value="Mga_HTH"/>
</dbReference>
<evidence type="ECO:0000259" key="7">
    <source>
        <dbReference type="PROSITE" id="PS51094"/>
    </source>
</evidence>
<feature type="domain" description="PRD" evidence="8">
    <location>
        <begin position="298"/>
        <end position="402"/>
    </location>
</feature>
<keyword evidence="3" id="KW-0238">DNA-binding</keyword>
<organism evidence="9 10">
    <name type="scientific">Lactobacillus bombicola</name>
    <dbReference type="NCBI Taxonomy" id="1505723"/>
    <lineage>
        <taxon>Bacteria</taxon>
        <taxon>Bacillati</taxon>
        <taxon>Bacillota</taxon>
        <taxon>Bacilli</taxon>
        <taxon>Lactobacillales</taxon>
        <taxon>Lactobacillaceae</taxon>
        <taxon>Lactobacillus</taxon>
    </lineage>
</organism>
<dbReference type="CDD" id="cd00211">
    <property type="entry name" value="PTS_IIA_fru"/>
    <property type="match status" value="1"/>
</dbReference>
<dbReference type="EMBL" id="QOCU01000006">
    <property type="protein sequence ID" value="RHW50864.1"/>
    <property type="molecule type" value="Genomic_DNA"/>
</dbReference>
<gene>
    <name evidence="9" type="ORF">DS834_06200</name>
</gene>
<dbReference type="Pfam" id="PF00874">
    <property type="entry name" value="PRD"/>
    <property type="match status" value="1"/>
</dbReference>
<evidence type="ECO:0000256" key="3">
    <source>
        <dbReference type="ARBA" id="ARBA00023125"/>
    </source>
</evidence>
<keyword evidence="1" id="KW-0677">Repeat</keyword>
<dbReference type="InterPro" id="IPR016152">
    <property type="entry name" value="PTrfase/Anion_transptr"/>
</dbReference>
<dbReference type="Proteomes" id="UP000283380">
    <property type="component" value="Unassembled WGS sequence"/>
</dbReference>
<evidence type="ECO:0000259" key="6">
    <source>
        <dbReference type="PROSITE" id="PS51000"/>
    </source>
</evidence>
<evidence type="ECO:0000313" key="9">
    <source>
        <dbReference type="EMBL" id="RHW50864.1"/>
    </source>
</evidence>
<dbReference type="PROSITE" id="PS51094">
    <property type="entry name" value="PTS_EIIA_TYPE_2"/>
    <property type="match status" value="1"/>
</dbReference>
<evidence type="ECO:0000256" key="5">
    <source>
        <dbReference type="ARBA" id="ARBA00023163"/>
    </source>
</evidence>
<evidence type="ECO:0000256" key="2">
    <source>
        <dbReference type="ARBA" id="ARBA00023015"/>
    </source>
</evidence>
<dbReference type="PANTHER" id="PTHR30185:SF18">
    <property type="entry name" value="TRANSCRIPTIONAL REGULATOR MTLR"/>
    <property type="match status" value="1"/>
</dbReference>
<evidence type="ECO:0000256" key="4">
    <source>
        <dbReference type="ARBA" id="ARBA00023159"/>
    </source>
</evidence>
<dbReference type="PANTHER" id="PTHR30185">
    <property type="entry name" value="CRYPTIC BETA-GLUCOSIDE BGL OPERON ANTITERMINATOR"/>
    <property type="match status" value="1"/>
</dbReference>
<keyword evidence="4" id="KW-0010">Activator</keyword>
<evidence type="ECO:0000256" key="1">
    <source>
        <dbReference type="ARBA" id="ARBA00022737"/>
    </source>
</evidence>
<dbReference type="InterPro" id="IPR002178">
    <property type="entry name" value="PTS_EIIA_type-2_dom"/>
</dbReference>
<reference evidence="9 10" key="1">
    <citation type="submission" date="2018-07" db="EMBL/GenBank/DDBJ databases">
        <title>Genome sequences of six Lactobacillus spp. isolated from bumble bee guts.</title>
        <authorList>
            <person name="Motta E.V.S."/>
            <person name="Moran N.A."/>
        </authorList>
    </citation>
    <scope>NUCLEOTIDE SEQUENCE [LARGE SCALE GENOMIC DNA]</scope>
    <source>
        <strain evidence="9 10">BI-4G</strain>
    </source>
</reference>
<name>A0ABX9LUA4_9LACO</name>
<dbReference type="PROSITE" id="PS00894">
    <property type="entry name" value="HTH_DEOR_1"/>
    <property type="match status" value="1"/>
</dbReference>
<keyword evidence="5" id="KW-0804">Transcription</keyword>